<dbReference type="PANTHER" id="PTHR10824">
    <property type="entry name" value="ACYL-COENZYME A THIOESTERASE-RELATED"/>
    <property type="match status" value="1"/>
</dbReference>
<feature type="domain" description="Acyl-CoA thioester hydrolase/bile acid-CoA amino acid N-acetyltransferase" evidence="2">
    <location>
        <begin position="14"/>
        <end position="132"/>
    </location>
</feature>
<dbReference type="InterPro" id="IPR016662">
    <property type="entry name" value="Acyl-CoA_thioEstase_long-chain"/>
</dbReference>
<evidence type="ECO:0000256" key="1">
    <source>
        <dbReference type="ARBA" id="ARBA00006538"/>
    </source>
</evidence>
<dbReference type="InterPro" id="IPR014940">
    <property type="entry name" value="BAAT_C"/>
</dbReference>
<dbReference type="InterPro" id="IPR006862">
    <property type="entry name" value="Thio_Ohase/aa_AcTrfase"/>
</dbReference>
<evidence type="ECO:0000313" key="4">
    <source>
        <dbReference type="EMBL" id="MBV6289298.1"/>
    </source>
</evidence>
<dbReference type="Pfam" id="PF08840">
    <property type="entry name" value="BAAT_C"/>
    <property type="match status" value="1"/>
</dbReference>
<evidence type="ECO:0000313" key="5">
    <source>
        <dbReference type="Proteomes" id="UP001106592"/>
    </source>
</evidence>
<protein>
    <submittedName>
        <fullName evidence="4">Acyl-CoA thioesterase/BAAT N-terminal domain-containing protein</fullName>
    </submittedName>
</protein>
<sequence>MTRLSVTPRDGLLDEPRRIRVQGLAPGARVTLSARTLRGHGQYWASQATFVADASGAIDLQHDAPVAGDYSGVSPLGLLWSQRPEAGQGAAIFPDNLLAPLVTQIAVQGSGQVQVLQQQLAAPGVTRREVREDGLVGTLFLPAGPGPHPAVIVLNGSGGGINEPRAALYASRGYAALALAYFKAPGLSDYISNTPLEYFERGMAWVRRELKPANDFVALSGQSRGGELVLLLGSLFPSAVSAVVAYVPSALVHGGQAAADPAVGRDGPAWLYHGQPLVHLWDHNRTANWSARDAGQRNALSIATALGDSAAVERSRIAVERIQGPVLLLSAGDDAAWPSSRFAGMVAERLEALAHPWPVQHLDFAAAGHSILLPFIPSTYSQDGTPAANAQANEQSWLAVRDFLHDAVAARQAHLEDTP</sequence>
<feature type="domain" description="BAAT/Acyl-CoA thioester hydrolase C-terminal" evidence="3">
    <location>
        <begin position="195"/>
        <end position="408"/>
    </location>
</feature>
<name>A0A9Q2XLW6_9PSED</name>
<keyword evidence="5" id="KW-1185">Reference proteome</keyword>
<dbReference type="Pfam" id="PF04775">
    <property type="entry name" value="Bile_Hydr_Trans"/>
    <property type="match status" value="1"/>
</dbReference>
<dbReference type="PIRSF" id="PIRSF016521">
    <property type="entry name" value="Acyl-CoA_hydro"/>
    <property type="match status" value="1"/>
</dbReference>
<dbReference type="GO" id="GO:0006631">
    <property type="term" value="P:fatty acid metabolic process"/>
    <property type="evidence" value="ECO:0007669"/>
    <property type="project" value="TreeGrafter"/>
</dbReference>
<dbReference type="GO" id="GO:0047617">
    <property type="term" value="F:fatty acyl-CoA hydrolase activity"/>
    <property type="evidence" value="ECO:0007669"/>
    <property type="project" value="TreeGrafter"/>
</dbReference>
<comment type="similarity">
    <text evidence="1">Belongs to the C/M/P thioester hydrolase family.</text>
</comment>
<dbReference type="RefSeq" id="WP_217977264.1">
    <property type="nucleotide sequence ID" value="NZ_JAHTBI010000079.1"/>
</dbReference>
<evidence type="ECO:0000259" key="3">
    <source>
        <dbReference type="Pfam" id="PF08840"/>
    </source>
</evidence>
<dbReference type="EMBL" id="JAHTBI010000079">
    <property type="protein sequence ID" value="MBV6289298.1"/>
    <property type="molecule type" value="Genomic_DNA"/>
</dbReference>
<dbReference type="AlphaFoldDB" id="A0A9Q2XLW6"/>
<reference evidence="4" key="2">
    <citation type="journal article" date="2023" name="Plant Pathol.">
        <title>Dismantling and reorganizing Pseudomonas marginalis sensu#lato.</title>
        <authorList>
            <person name="Sawada H."/>
            <person name="Fujikawa T."/>
            <person name="Satou M."/>
        </authorList>
    </citation>
    <scope>NUCLEOTIDE SEQUENCE</scope>
    <source>
        <strain evidence="4">MAFF 301350</strain>
    </source>
</reference>
<dbReference type="Proteomes" id="UP001106592">
    <property type="component" value="Unassembled WGS sequence"/>
</dbReference>
<accession>A0A9Q2XLW6</accession>
<reference evidence="4" key="1">
    <citation type="journal article" date="2022" name="Int. J. Syst. Evol. Microbiol.">
        <title>Pseudomonas aegrilactucae sp. nov. and Pseudomonas morbosilactucae sp. nov., pathogens causing bacterial rot of lettuce in Japan.</title>
        <authorList>
            <person name="Sawada H."/>
            <person name="Fujikawa T."/>
            <person name="Satou M."/>
        </authorList>
    </citation>
    <scope>NUCLEOTIDE SEQUENCE</scope>
    <source>
        <strain evidence="4">MAFF 301350</strain>
    </source>
</reference>
<proteinExistence type="inferred from homology"/>
<comment type="caution">
    <text evidence="4">The sequence shown here is derived from an EMBL/GenBank/DDBJ whole genome shotgun (WGS) entry which is preliminary data.</text>
</comment>
<evidence type="ECO:0000259" key="2">
    <source>
        <dbReference type="Pfam" id="PF04775"/>
    </source>
</evidence>
<dbReference type="PANTHER" id="PTHR10824:SF36">
    <property type="entry name" value="ACYL-COA THIOESTERASE 17-RELATED"/>
    <property type="match status" value="1"/>
</dbReference>
<organism evidence="4 5">
    <name type="scientific">Pseudomonas aegrilactucae</name>
    <dbReference type="NCBI Taxonomy" id="2854028"/>
    <lineage>
        <taxon>Bacteria</taxon>
        <taxon>Pseudomonadati</taxon>
        <taxon>Pseudomonadota</taxon>
        <taxon>Gammaproteobacteria</taxon>
        <taxon>Pseudomonadales</taxon>
        <taxon>Pseudomonadaceae</taxon>
        <taxon>Pseudomonas</taxon>
    </lineage>
</organism>
<gene>
    <name evidence="4" type="ORF">KUO17_20085</name>
</gene>
<dbReference type="GO" id="GO:0006637">
    <property type="term" value="P:acyl-CoA metabolic process"/>
    <property type="evidence" value="ECO:0007669"/>
    <property type="project" value="TreeGrafter"/>
</dbReference>